<sequence length="119" mass="13813">MKYQTNIIYVNIRIQLQQVWDSGVKFGLNSLSTMASFSGAVKRFFYQFGFIYFHHSHLTWVRWLAAVWGSNCSVQEFSPTWEVQDSVVGFIRSCSQNTMAASFGCSPKHSYQLKMIRQH</sequence>
<keyword evidence="2" id="KW-1185">Reference proteome</keyword>
<reference evidence="1 2" key="1">
    <citation type="journal article" date="2023" name="Life. Sci Alliance">
        <title>Evolutionary insights into 3D genome organization and epigenetic landscape of Vigna mungo.</title>
        <authorList>
            <person name="Junaid A."/>
            <person name="Singh B."/>
            <person name="Bhatia S."/>
        </authorList>
    </citation>
    <scope>NUCLEOTIDE SEQUENCE [LARGE SCALE GENOMIC DNA]</scope>
    <source>
        <strain evidence="1">Urdbean</strain>
    </source>
</reference>
<dbReference type="AlphaFoldDB" id="A0AAQ3MJ47"/>
<dbReference type="Proteomes" id="UP001374535">
    <property type="component" value="Chromosome 11"/>
</dbReference>
<evidence type="ECO:0000313" key="2">
    <source>
        <dbReference type="Proteomes" id="UP001374535"/>
    </source>
</evidence>
<accession>A0AAQ3MJ47</accession>
<evidence type="ECO:0000313" key="1">
    <source>
        <dbReference type="EMBL" id="WVY91274.1"/>
    </source>
</evidence>
<organism evidence="1 2">
    <name type="scientific">Vigna mungo</name>
    <name type="common">Black gram</name>
    <name type="synonym">Phaseolus mungo</name>
    <dbReference type="NCBI Taxonomy" id="3915"/>
    <lineage>
        <taxon>Eukaryota</taxon>
        <taxon>Viridiplantae</taxon>
        <taxon>Streptophyta</taxon>
        <taxon>Embryophyta</taxon>
        <taxon>Tracheophyta</taxon>
        <taxon>Spermatophyta</taxon>
        <taxon>Magnoliopsida</taxon>
        <taxon>eudicotyledons</taxon>
        <taxon>Gunneridae</taxon>
        <taxon>Pentapetalae</taxon>
        <taxon>rosids</taxon>
        <taxon>fabids</taxon>
        <taxon>Fabales</taxon>
        <taxon>Fabaceae</taxon>
        <taxon>Papilionoideae</taxon>
        <taxon>50 kb inversion clade</taxon>
        <taxon>NPAAA clade</taxon>
        <taxon>indigoferoid/millettioid clade</taxon>
        <taxon>Phaseoleae</taxon>
        <taxon>Vigna</taxon>
    </lineage>
</organism>
<gene>
    <name evidence="1" type="ORF">V8G54_036788</name>
</gene>
<name>A0AAQ3MJ47_VIGMU</name>
<proteinExistence type="predicted"/>
<dbReference type="EMBL" id="CP144690">
    <property type="protein sequence ID" value="WVY91274.1"/>
    <property type="molecule type" value="Genomic_DNA"/>
</dbReference>
<protein>
    <submittedName>
        <fullName evidence="1">Uncharacterized protein</fullName>
    </submittedName>
</protein>